<sequence length="168" mass="17809">MSAQKASVQNLILYGLFALFAAWVFSLTADFPQPLLPGYPGSAMFPRFAVVLMGVLSLIGIAREVLRLFSARAGAVPVPAEGEPDASLNVRDVVLSCLALAAFAVALEYLGMEVAVFGFCAAMTYVATRHVVASLVSGVGSVAVVYIVFVQGLSVFLPLTFLPRHIAW</sequence>
<dbReference type="RefSeq" id="WP_247202222.1">
    <property type="nucleotide sequence ID" value="NZ_JALKCG010000008.1"/>
</dbReference>
<proteinExistence type="predicted"/>
<keyword evidence="1" id="KW-0812">Transmembrane</keyword>
<evidence type="ECO:0000313" key="3">
    <source>
        <dbReference type="EMBL" id="MCK0209724.1"/>
    </source>
</evidence>
<evidence type="ECO:0000256" key="1">
    <source>
        <dbReference type="SAM" id="Phobius"/>
    </source>
</evidence>
<evidence type="ECO:0000313" key="4">
    <source>
        <dbReference type="Proteomes" id="UP001202867"/>
    </source>
</evidence>
<dbReference type="Proteomes" id="UP001202867">
    <property type="component" value="Unassembled WGS sequence"/>
</dbReference>
<evidence type="ECO:0000259" key="2">
    <source>
        <dbReference type="Pfam" id="PF07331"/>
    </source>
</evidence>
<reference evidence="4" key="2">
    <citation type="submission" date="2023-07" db="EMBL/GenBank/DDBJ databases">
        <title>Ancylobacter moscoviensis sp. nov., facultatively methylotrophic bacteria from activated sludge and the reclassification of Starkeya novella (Starkey 1934) Kelly et al. 2000 as Ancylobacter novellus comb. nov., Starkeya koreensis Im et al. 2006 as Ancylobacter koreensis comb.nov., Angulomicrobium tetraedrale Vasil'eva et al. 1986 as Ancylobacter tetraedralis comb. nov., Angulomicrobium amanitiforme Fritz et al. 2004 as Ancylobacter amanitiformis comb. nov. and Methylorhabdus multivorans Doronina et al. 1996 as Ancylobacter multivorans comb. nov. and emended description of the genus Ancylobacter.</title>
        <authorList>
            <person name="Doronina N."/>
            <person name="Chemodurova A."/>
            <person name="Grouzdev D."/>
            <person name="Koziaeva V."/>
            <person name="Shi W."/>
            <person name="Wu L."/>
            <person name="Kaparullina E."/>
        </authorList>
    </citation>
    <scope>NUCLEOTIDE SEQUENCE [LARGE SCALE GENOMIC DNA]</scope>
    <source>
        <strain evidence="4">Jip08</strain>
    </source>
</reference>
<feature type="transmembrane region" description="Helical" evidence="1">
    <location>
        <begin position="12"/>
        <end position="32"/>
    </location>
</feature>
<keyword evidence="4" id="KW-1185">Reference proteome</keyword>
<dbReference type="EMBL" id="JALKCG010000008">
    <property type="protein sequence ID" value="MCK0209724.1"/>
    <property type="molecule type" value="Genomic_DNA"/>
</dbReference>
<feature type="transmembrane region" description="Helical" evidence="1">
    <location>
        <begin position="138"/>
        <end position="162"/>
    </location>
</feature>
<keyword evidence="1" id="KW-0472">Membrane</keyword>
<feature type="transmembrane region" description="Helical" evidence="1">
    <location>
        <begin position="44"/>
        <end position="62"/>
    </location>
</feature>
<feature type="domain" description="DUF1468" evidence="2">
    <location>
        <begin position="15"/>
        <end position="158"/>
    </location>
</feature>
<dbReference type="InterPro" id="IPR009936">
    <property type="entry name" value="DUF1468"/>
</dbReference>
<comment type="caution">
    <text evidence="3">The sequence shown here is derived from an EMBL/GenBank/DDBJ whole genome shotgun (WGS) entry which is preliminary data.</text>
</comment>
<reference evidence="3 4" key="1">
    <citation type="submission" date="2022-04" db="EMBL/GenBank/DDBJ databases">
        <authorList>
            <person name="Grouzdev D.S."/>
            <person name="Pantiukh K.S."/>
            <person name="Krutkina M.S."/>
        </authorList>
    </citation>
    <scope>NUCLEOTIDE SEQUENCE [LARGE SCALE GENOMIC DNA]</scope>
    <source>
        <strain evidence="3 4">Jip08</strain>
    </source>
</reference>
<organism evidence="3 4">
    <name type="scientific">Ancylobacter koreensis</name>
    <dbReference type="NCBI Taxonomy" id="266121"/>
    <lineage>
        <taxon>Bacteria</taxon>
        <taxon>Pseudomonadati</taxon>
        <taxon>Pseudomonadota</taxon>
        <taxon>Alphaproteobacteria</taxon>
        <taxon>Hyphomicrobiales</taxon>
        <taxon>Xanthobacteraceae</taxon>
        <taxon>Ancylobacter</taxon>
    </lineage>
</organism>
<accession>A0ABT0DRA6</accession>
<keyword evidence="1" id="KW-1133">Transmembrane helix</keyword>
<name>A0ABT0DRA6_9HYPH</name>
<protein>
    <submittedName>
        <fullName evidence="3">Tripartite tricarboxylate transporter TctB family protein</fullName>
    </submittedName>
</protein>
<gene>
    <name evidence="3" type="ORF">MWN33_16950</name>
</gene>
<dbReference type="Pfam" id="PF07331">
    <property type="entry name" value="TctB"/>
    <property type="match status" value="1"/>
</dbReference>